<dbReference type="GO" id="GO:0016746">
    <property type="term" value="F:acyltransferase activity"/>
    <property type="evidence" value="ECO:0007669"/>
    <property type="project" value="UniProtKB-KW"/>
</dbReference>
<evidence type="ECO:0000313" key="8">
    <source>
        <dbReference type="EMBL" id="CCK75961.1"/>
    </source>
</evidence>
<feature type="transmembrane region" description="Helical" evidence="7">
    <location>
        <begin position="20"/>
        <end position="37"/>
    </location>
</feature>
<keyword evidence="4 8" id="KW-0808">Transferase</keyword>
<dbReference type="Proteomes" id="UP000032749">
    <property type="component" value="Chromosome"/>
</dbReference>
<reference evidence="8 9" key="1">
    <citation type="journal article" date="2013" name="Nat. Commun.">
        <title>Genome sequence and functional genomic analysis of the oil-degrading bacterium Oleispira antarctica.</title>
        <authorList>
            <person name="Kube M."/>
            <person name="Chernikova T.N."/>
            <person name="Al-Ramahi Y."/>
            <person name="Beloqui A."/>
            <person name="Lopez-Cortez N."/>
            <person name="Guazzaroni M.E."/>
            <person name="Heipieper H.J."/>
            <person name="Klages S."/>
            <person name="Kotsyurbenko O.R."/>
            <person name="Langer I."/>
            <person name="Nechitaylo T.Y."/>
            <person name="Lunsdorf H."/>
            <person name="Fernandez M."/>
            <person name="Juarez S."/>
            <person name="Ciordia S."/>
            <person name="Singer A."/>
            <person name="Kagan O."/>
            <person name="Egorova O."/>
            <person name="Petit P.A."/>
            <person name="Stogios P."/>
            <person name="Kim Y."/>
            <person name="Tchigvintsev A."/>
            <person name="Flick R."/>
            <person name="Denaro R."/>
            <person name="Genovese M."/>
            <person name="Albar J.P."/>
            <person name="Reva O.N."/>
            <person name="Martinez-Gomariz M."/>
            <person name="Tran H."/>
            <person name="Ferrer M."/>
            <person name="Savchenko A."/>
            <person name="Yakunin A.F."/>
            <person name="Yakimov M.M."/>
            <person name="Golyshina O.V."/>
            <person name="Reinhardt R."/>
            <person name="Golyshin P.N."/>
        </authorList>
    </citation>
    <scope>NUCLEOTIDE SEQUENCE [LARGE SCALE GENOMIC DNA]</scope>
</reference>
<organism evidence="8 9">
    <name type="scientific">Oleispira antarctica RB-8</name>
    <dbReference type="NCBI Taxonomy" id="698738"/>
    <lineage>
        <taxon>Bacteria</taxon>
        <taxon>Pseudomonadati</taxon>
        <taxon>Pseudomonadota</taxon>
        <taxon>Gammaproteobacteria</taxon>
        <taxon>Oceanospirillales</taxon>
        <taxon>Oceanospirillaceae</taxon>
        <taxon>Oleispira</taxon>
    </lineage>
</organism>
<comment type="subcellular location">
    <subcellularLocation>
        <location evidence="1">Cell inner membrane</location>
    </subcellularLocation>
</comment>
<dbReference type="OrthoDB" id="9803456at2"/>
<dbReference type="GO" id="GO:0009247">
    <property type="term" value="P:glycolipid biosynthetic process"/>
    <property type="evidence" value="ECO:0007669"/>
    <property type="project" value="UniProtKB-ARBA"/>
</dbReference>
<keyword evidence="7" id="KW-1133">Transmembrane helix</keyword>
<protein>
    <submittedName>
        <fullName evidence="8">Bacterial lipid A biosynthesis acyltransferase</fullName>
    </submittedName>
</protein>
<keyword evidence="7" id="KW-0812">Transmembrane</keyword>
<dbReference type="EMBL" id="FO203512">
    <property type="protein sequence ID" value="CCK75961.1"/>
    <property type="molecule type" value="Genomic_DNA"/>
</dbReference>
<keyword evidence="3" id="KW-0997">Cell inner membrane</keyword>
<name>R4YM58_OLEAN</name>
<evidence type="ECO:0000256" key="2">
    <source>
        <dbReference type="ARBA" id="ARBA00022475"/>
    </source>
</evidence>
<keyword evidence="6 8" id="KW-0012">Acyltransferase</keyword>
<evidence type="ECO:0000313" key="9">
    <source>
        <dbReference type="Proteomes" id="UP000032749"/>
    </source>
</evidence>
<dbReference type="STRING" id="698738.OLEAN_C17850"/>
<evidence type="ECO:0000256" key="5">
    <source>
        <dbReference type="ARBA" id="ARBA00023136"/>
    </source>
</evidence>
<dbReference type="PANTHER" id="PTHR30606">
    <property type="entry name" value="LIPID A BIOSYNTHESIS LAUROYL ACYLTRANSFERASE"/>
    <property type="match status" value="1"/>
</dbReference>
<dbReference type="InterPro" id="IPR004960">
    <property type="entry name" value="LipA_acyltrans"/>
</dbReference>
<evidence type="ECO:0000256" key="7">
    <source>
        <dbReference type="SAM" id="Phobius"/>
    </source>
</evidence>
<evidence type="ECO:0000256" key="3">
    <source>
        <dbReference type="ARBA" id="ARBA00022519"/>
    </source>
</evidence>
<dbReference type="PIRSF" id="PIRSF026649">
    <property type="entry name" value="MsbB"/>
    <property type="match status" value="1"/>
</dbReference>
<dbReference type="PATRIC" id="fig|698738.3.peg.1848"/>
<evidence type="ECO:0000256" key="6">
    <source>
        <dbReference type="ARBA" id="ARBA00023315"/>
    </source>
</evidence>
<dbReference type="GO" id="GO:0005886">
    <property type="term" value="C:plasma membrane"/>
    <property type="evidence" value="ECO:0007669"/>
    <property type="project" value="UniProtKB-SubCell"/>
</dbReference>
<evidence type="ECO:0000256" key="4">
    <source>
        <dbReference type="ARBA" id="ARBA00022679"/>
    </source>
</evidence>
<keyword evidence="2" id="KW-1003">Cell membrane</keyword>
<dbReference type="Pfam" id="PF03279">
    <property type="entry name" value="Lip_A_acyltrans"/>
    <property type="match status" value="1"/>
</dbReference>
<dbReference type="KEGG" id="oai:OLEAN_C17850"/>
<sequence>MKKNIPKEYHYSNYLHPRYWITWMGIGLMYLMSLLPNKAQMWLGTQLGTLMYKQGGIRLTITRTNIKACFPELNAQQQEALVFQSFIANMKGMVETTIAWWGNHQPILDNLEVYGLEHLKEAESRGKGVVLMGGHFSILDLAGPMVNSVFKFNYMYRPNDNPLFNAIIERHRMRYSHEKFSKHELPAMTDFIKQGNIVWYGYDQDFGAKRSVFAPFFGVQTATVKAAMRLTQKTDATVLMISQFRESDGHYNIRFSPIFEDIANDDDITAATRLNAQLESFIRIHPEQYLWMHRRFRSRPEGETPFYPKKQRKKKKKST</sequence>
<gene>
    <name evidence="8" type="ORF">OLEAN_C17850</name>
</gene>
<dbReference type="CDD" id="cd07984">
    <property type="entry name" value="LPLAT_LABLAT-like"/>
    <property type="match status" value="1"/>
</dbReference>
<dbReference type="HOGENOM" id="CLU_049421_1_0_6"/>
<proteinExistence type="predicted"/>
<dbReference type="AlphaFoldDB" id="R4YM58"/>
<keyword evidence="5 7" id="KW-0472">Membrane</keyword>
<evidence type="ECO:0000256" key="1">
    <source>
        <dbReference type="ARBA" id="ARBA00004533"/>
    </source>
</evidence>
<dbReference type="PANTHER" id="PTHR30606:SF9">
    <property type="entry name" value="LIPID A BIOSYNTHESIS LAUROYLTRANSFERASE"/>
    <property type="match status" value="1"/>
</dbReference>
<accession>R4YM58</accession>
<keyword evidence="9" id="KW-1185">Reference proteome</keyword>